<dbReference type="EMBL" id="WWTN01000057">
    <property type="protein sequence ID" value="MZH58157.1"/>
    <property type="molecule type" value="Genomic_DNA"/>
</dbReference>
<proteinExistence type="predicted"/>
<comment type="caution">
    <text evidence="1">The sequence shown here is derived from an EMBL/GenBank/DDBJ whole genome shotgun (WGS) entry which is preliminary data.</text>
</comment>
<evidence type="ECO:0000313" key="2">
    <source>
        <dbReference type="Proteomes" id="UP000604383"/>
    </source>
</evidence>
<gene>
    <name evidence="1" type="ORF">GT664_20940</name>
</gene>
<dbReference type="Proteomes" id="UP000604383">
    <property type="component" value="Unassembled WGS sequence"/>
</dbReference>
<name>A0AB36BED2_CLOIN</name>
<dbReference type="AlphaFoldDB" id="A0AB36BED2"/>
<protein>
    <recommendedName>
        <fullName evidence="3">AlwI family type II restriction endonuclease</fullName>
    </recommendedName>
</protein>
<sequence length="445" mass="52959">MLVNESQVFNLMNTNGRREDVVNAMQVYLQILDEIQQESREIKWERFPVGLSQYKFYAKAVEYCSDVFKKHNDYDQFVEMLEIRKTKESFNNLDVVKLIASLGPKYEKFIDILDKSIEARSRHYTSTLVKLGLVDKDRRITNVGNSILANKQVERDDFEKILPIDNINLLYLRQLLKLKIIAKENKRSFYSPMIMAMYLLLYYDNVSVEDFRNIVQLQTPYHPISNVDNMINDYLSGKINIVTNKRIPELFYSNDIIDELNFKKYFYNSKQKTSVDVYYEFYNRIFEFNNNPNEFTFNEMLEYYRSNKEMLNKAFGYGKSLFILNSKVKTVEDFFEENKLDIFCESLNEKLYTRFLISKKVDSVKEYSDTTIRLMKVTGIIKFKNGIVELAYKDIFKELLKNVGLKDYIFGELDDKTIDEYEGNYNSYMSRHVKITTIFNIKLYI</sequence>
<accession>A0AB36BED2</accession>
<reference evidence="1" key="1">
    <citation type="journal article" date="2019" name="Nat. Med.">
        <title>A library of human gut bacterial isolates paired with longitudinal multiomics data enables mechanistic microbiome research.</title>
        <authorList>
            <person name="Poyet M."/>
            <person name="Groussin M."/>
            <person name="Gibbons S.M."/>
            <person name="Avila-Pacheco J."/>
            <person name="Jiang X."/>
            <person name="Kearney S.M."/>
            <person name="Perrotta A.R."/>
            <person name="Berdy B."/>
            <person name="Zhao S."/>
            <person name="Lieberman T.D."/>
            <person name="Swanson P.K."/>
            <person name="Smith M."/>
            <person name="Roesemann S."/>
            <person name="Alexander J.E."/>
            <person name="Rich S.A."/>
            <person name="Livny J."/>
            <person name="Vlamakis H."/>
            <person name="Clish C."/>
            <person name="Bullock K."/>
            <person name="Deik A."/>
            <person name="Scott J."/>
            <person name="Pierce K.A."/>
            <person name="Xavier R.J."/>
            <person name="Alm E.J."/>
        </authorList>
    </citation>
    <scope>NUCLEOTIDE SEQUENCE</scope>
    <source>
        <strain evidence="1">BIOML-A12</strain>
    </source>
</reference>
<organism evidence="1 2">
    <name type="scientific">Clostridium innocuum</name>
    <dbReference type="NCBI Taxonomy" id="1522"/>
    <lineage>
        <taxon>Bacteria</taxon>
        <taxon>Bacillati</taxon>
        <taxon>Bacillota</taxon>
        <taxon>Clostridia</taxon>
        <taxon>Eubacteriales</taxon>
        <taxon>Clostridiaceae</taxon>
        <taxon>Clostridium</taxon>
    </lineage>
</organism>
<dbReference type="RefSeq" id="WP_161129530.1">
    <property type="nucleotide sequence ID" value="NZ_WWTM01000064.1"/>
</dbReference>
<evidence type="ECO:0008006" key="3">
    <source>
        <dbReference type="Google" id="ProtNLM"/>
    </source>
</evidence>
<evidence type="ECO:0000313" key="1">
    <source>
        <dbReference type="EMBL" id="MZH58157.1"/>
    </source>
</evidence>